<name>A0A6J1NP74_BICAN</name>
<evidence type="ECO:0000259" key="2">
    <source>
        <dbReference type="PROSITE" id="PS00028"/>
    </source>
</evidence>
<accession>A0A6J1NP74</accession>
<dbReference type="RefSeq" id="XP_023948689.2">
    <property type="nucleotide sequence ID" value="XM_024092921.2"/>
</dbReference>
<dbReference type="GeneID" id="112053493"/>
<organism evidence="3 4">
    <name type="scientific">Bicyclus anynana</name>
    <name type="common">Squinting bush brown butterfly</name>
    <dbReference type="NCBI Taxonomy" id="110368"/>
    <lineage>
        <taxon>Eukaryota</taxon>
        <taxon>Metazoa</taxon>
        <taxon>Ecdysozoa</taxon>
        <taxon>Arthropoda</taxon>
        <taxon>Hexapoda</taxon>
        <taxon>Insecta</taxon>
        <taxon>Pterygota</taxon>
        <taxon>Neoptera</taxon>
        <taxon>Endopterygota</taxon>
        <taxon>Lepidoptera</taxon>
        <taxon>Glossata</taxon>
        <taxon>Ditrysia</taxon>
        <taxon>Papilionoidea</taxon>
        <taxon>Nymphalidae</taxon>
        <taxon>Satyrinae</taxon>
        <taxon>Satyrini</taxon>
        <taxon>Mycalesina</taxon>
        <taxon>Bicyclus</taxon>
    </lineage>
</organism>
<feature type="domain" description="C2H2-type" evidence="2">
    <location>
        <begin position="337"/>
        <end position="357"/>
    </location>
</feature>
<sequence length="948" mass="107280">MNMSADNIILNSCQYTPVYFIENPGVSQARSYYLAPNIQNAEKPVSESLKRFYENSGKLESNLSTTHIATKPKNVKKVDTNVVGNNLKLASFLLPKSETKPEPCPPTITPVNNVLLKPVYISNNRNVNNINNANTVPKIDVNSRLVKLKDLPDIVRSQNGRILPKMIKPKESSPSSKLKQTTVQAVQPVQPVPPVQPMQPMPVQLVKFGETYHSLNQLSDDQMLIVNHALKMFNNTQPTPEAAYDPATNTKFIYKVVSQKDFVERNKVNIPVTTEIKKEPVQVEIIEEDYPQLDEDELKMLEAKVTRSGRVVKLPKNIILDDSPTKSKRKANSVATCLQCQVKFGSPQRLQRHYENHPTHIQTNLHNNLFHCLIAIVTAGPESKRAAIMLQQLEQLIVKLRSCVPCLLKCDGVKENFGVIGDELSRLFGISPGKYNFNMDSLSCEKDKDGYCDHNPRPQISVTDNVKPQTTLENIDNNVIKPPSKVLKVNFQDRRPKILRKVECRKQKLEQSSHNVKGKKMKLSHNTSIDKTSNSTEIDDLVALLSDTKTENNITKVIDEVTLNEQREVKPETVPEKVEKVIKPPHIQFHSSHFDIRSSPIKSTSTVFRKFQINPEKMTKYIEVIRPLQLNQLEQGVKVENNANSVNNVGANAVFSDTNIITSKESENFNYTSKNWCEEPSNFMKSNDLINGDTDSFIDSNAVIKPTLLHVQNGAQSTNDVTNESVLNHVKNDTEIMNKVDDLTDFIKSNMFAKELAHDENDTQLNQDNSNTPDFIKELISIDRCHQENNVNNQTYFMKSNILIEPLLAQNNHELTNTTDHTNKDFKSDILIDQTLLNDQNCKLGDIDRNDYNLLIEPSLMHSQDAKMDIDDNRHNYITTNDYINPTLQHSLVNSITNVAGNDMDDNTNQGQSIISFLESLGNELAYTETDRNNPVDFQLDLFSFNNS</sequence>
<dbReference type="KEGG" id="bany:112053493"/>
<dbReference type="OrthoDB" id="5981545at2759"/>
<evidence type="ECO:0000256" key="1">
    <source>
        <dbReference type="SAM" id="MobiDB-lite"/>
    </source>
</evidence>
<evidence type="ECO:0000313" key="4">
    <source>
        <dbReference type="RefSeq" id="XP_023948689.2"/>
    </source>
</evidence>
<dbReference type="InterPro" id="IPR013087">
    <property type="entry name" value="Znf_C2H2_type"/>
</dbReference>
<dbReference type="Proteomes" id="UP001652582">
    <property type="component" value="Chromosome 6"/>
</dbReference>
<dbReference type="AlphaFoldDB" id="A0A6J1NP74"/>
<evidence type="ECO:0000313" key="3">
    <source>
        <dbReference type="Proteomes" id="UP001652582"/>
    </source>
</evidence>
<gene>
    <name evidence="4" type="primary">LOC112053493</name>
</gene>
<keyword evidence="3" id="KW-1185">Reference proteome</keyword>
<proteinExistence type="predicted"/>
<feature type="region of interest" description="Disordered" evidence="1">
    <location>
        <begin position="509"/>
        <end position="531"/>
    </location>
</feature>
<dbReference type="PROSITE" id="PS00028">
    <property type="entry name" value="ZINC_FINGER_C2H2_1"/>
    <property type="match status" value="1"/>
</dbReference>
<reference evidence="4" key="1">
    <citation type="submission" date="2025-08" db="UniProtKB">
        <authorList>
            <consortium name="RefSeq"/>
        </authorList>
    </citation>
    <scope>IDENTIFICATION</scope>
</reference>
<protein>
    <submittedName>
        <fullName evidence="4">Homeobox-like protein HDP1</fullName>
    </submittedName>
</protein>